<dbReference type="EMBL" id="CP144748">
    <property type="protein sequence ID" value="WVZ72836.1"/>
    <property type="molecule type" value="Genomic_DNA"/>
</dbReference>
<proteinExistence type="predicted"/>
<dbReference type="Proteomes" id="UP001341281">
    <property type="component" value="Chromosome 04"/>
</dbReference>
<evidence type="ECO:0000256" key="1">
    <source>
        <dbReference type="SAM" id="MobiDB-lite"/>
    </source>
</evidence>
<protein>
    <submittedName>
        <fullName evidence="2">Uncharacterized protein</fullName>
    </submittedName>
</protein>
<sequence>MWRRWSRWAGACARARRERWWPGRLARAVAALEDLRARGVSQLRCVHGQLTEPPSAAHSRSSARKRGRGPLTQHRPPGPSPPQAEAPPCDILHPYALRREQMRKEVEESHFCTNAPKGYGIEVLHVHASVCLERHVGASAGPPVQFSLSSAASPLDTGGGFQFQTTEAARFKCTQTIKPIGGRERKPPSHISWASLPRHHEQRQLEIFLEWKYSLSAPFPPLLSPHTPGPEPLDLLLDWK</sequence>
<keyword evidence="3" id="KW-1185">Reference proteome</keyword>
<gene>
    <name evidence="2" type="ORF">U9M48_021235</name>
</gene>
<organism evidence="2 3">
    <name type="scientific">Paspalum notatum var. saurae</name>
    <dbReference type="NCBI Taxonomy" id="547442"/>
    <lineage>
        <taxon>Eukaryota</taxon>
        <taxon>Viridiplantae</taxon>
        <taxon>Streptophyta</taxon>
        <taxon>Embryophyta</taxon>
        <taxon>Tracheophyta</taxon>
        <taxon>Spermatophyta</taxon>
        <taxon>Magnoliopsida</taxon>
        <taxon>Liliopsida</taxon>
        <taxon>Poales</taxon>
        <taxon>Poaceae</taxon>
        <taxon>PACMAD clade</taxon>
        <taxon>Panicoideae</taxon>
        <taxon>Andropogonodae</taxon>
        <taxon>Paspaleae</taxon>
        <taxon>Paspalinae</taxon>
        <taxon>Paspalum</taxon>
    </lineage>
</organism>
<evidence type="ECO:0000313" key="3">
    <source>
        <dbReference type="Proteomes" id="UP001341281"/>
    </source>
</evidence>
<feature type="compositionally biased region" description="Pro residues" evidence="1">
    <location>
        <begin position="76"/>
        <end position="85"/>
    </location>
</feature>
<feature type="region of interest" description="Disordered" evidence="1">
    <location>
        <begin position="48"/>
        <end position="89"/>
    </location>
</feature>
<accession>A0AAQ3WTD9</accession>
<evidence type="ECO:0000313" key="2">
    <source>
        <dbReference type="EMBL" id="WVZ72836.1"/>
    </source>
</evidence>
<name>A0AAQ3WTD9_PASNO</name>
<dbReference type="AlphaFoldDB" id="A0AAQ3WTD9"/>
<reference evidence="2 3" key="1">
    <citation type="submission" date="2024-02" db="EMBL/GenBank/DDBJ databases">
        <title>High-quality chromosome-scale genome assembly of Pensacola bahiagrass (Paspalum notatum Flugge var. saurae).</title>
        <authorList>
            <person name="Vega J.M."/>
            <person name="Podio M."/>
            <person name="Orjuela J."/>
            <person name="Siena L.A."/>
            <person name="Pessino S.C."/>
            <person name="Combes M.C."/>
            <person name="Mariac C."/>
            <person name="Albertini E."/>
            <person name="Pupilli F."/>
            <person name="Ortiz J.P.A."/>
            <person name="Leblanc O."/>
        </authorList>
    </citation>
    <scope>NUCLEOTIDE SEQUENCE [LARGE SCALE GENOMIC DNA]</scope>
    <source>
        <strain evidence="2">R1</strain>
        <tissue evidence="2">Leaf</tissue>
    </source>
</reference>